<gene>
    <name evidence="2" type="ORF">CRM94_12870</name>
</gene>
<proteinExistence type="predicted"/>
<evidence type="ECO:0000313" key="2">
    <source>
        <dbReference type="EMBL" id="PEH42971.1"/>
    </source>
</evidence>
<dbReference type="Proteomes" id="UP000220629">
    <property type="component" value="Unassembled WGS sequence"/>
</dbReference>
<feature type="transmembrane region" description="Helical" evidence="1">
    <location>
        <begin position="21"/>
        <end position="43"/>
    </location>
</feature>
<evidence type="ECO:0000313" key="3">
    <source>
        <dbReference type="Proteomes" id="UP000220629"/>
    </source>
</evidence>
<dbReference type="EMBL" id="PDDY01000001">
    <property type="protein sequence ID" value="PEH42971.1"/>
    <property type="molecule type" value="Genomic_DNA"/>
</dbReference>
<sequence>MPERSPEPRVPAPRSGRSAALLRYAAICFLVAAIAGVRGFGMLGGAASEAAVPAGFAVAEQAICGVFLLGSVGLFLAAVRRR</sequence>
<keyword evidence="1" id="KW-0812">Transmembrane</keyword>
<keyword evidence="1" id="KW-0472">Membrane</keyword>
<reference evidence="3" key="1">
    <citation type="submission" date="2017-09" db="EMBL/GenBank/DDBJ databases">
        <title>FDA dAtabase for Regulatory Grade micrObial Sequences (FDA-ARGOS): Supporting development and validation of Infectious Disease Dx tests.</title>
        <authorList>
            <person name="Minogue T."/>
            <person name="Wolcott M."/>
            <person name="Wasieloski L."/>
            <person name="Aguilar W."/>
            <person name="Moore D."/>
            <person name="Tallon L."/>
            <person name="Sadzewicz L."/>
            <person name="Ott S."/>
            <person name="Zhao X."/>
            <person name="Nagaraj S."/>
            <person name="Vavikolanu K."/>
            <person name="Aluvathingal J."/>
            <person name="Nadendla S."/>
            <person name="Sichtig H."/>
        </authorList>
    </citation>
    <scope>NUCLEOTIDE SEQUENCE [LARGE SCALE GENOMIC DNA]</scope>
    <source>
        <strain evidence="3">FDAARGOS_390</strain>
    </source>
</reference>
<keyword evidence="1" id="KW-1133">Transmembrane helix</keyword>
<comment type="caution">
    <text evidence="2">The sequence shown here is derived from an EMBL/GenBank/DDBJ whole genome shotgun (WGS) entry which is preliminary data.</text>
</comment>
<feature type="transmembrane region" description="Helical" evidence="1">
    <location>
        <begin position="55"/>
        <end position="79"/>
    </location>
</feature>
<name>A0A2A7SHD9_BURGA</name>
<protein>
    <recommendedName>
        <fullName evidence="4">DUF1328 domain-containing protein</fullName>
    </recommendedName>
</protein>
<organism evidence="2 3">
    <name type="scientific">Burkholderia gladioli</name>
    <name type="common">Pseudomonas marginata</name>
    <name type="synonym">Phytomonas marginata</name>
    <dbReference type="NCBI Taxonomy" id="28095"/>
    <lineage>
        <taxon>Bacteria</taxon>
        <taxon>Pseudomonadati</taxon>
        <taxon>Pseudomonadota</taxon>
        <taxon>Betaproteobacteria</taxon>
        <taxon>Burkholderiales</taxon>
        <taxon>Burkholderiaceae</taxon>
        <taxon>Burkholderia</taxon>
    </lineage>
</organism>
<dbReference type="RefSeq" id="WP_096751448.1">
    <property type="nucleotide sequence ID" value="NZ_CADEPO010000003.1"/>
</dbReference>
<accession>A0A2A7SHD9</accession>
<evidence type="ECO:0008006" key="4">
    <source>
        <dbReference type="Google" id="ProtNLM"/>
    </source>
</evidence>
<dbReference type="AlphaFoldDB" id="A0A2A7SHD9"/>
<evidence type="ECO:0000256" key="1">
    <source>
        <dbReference type="SAM" id="Phobius"/>
    </source>
</evidence>